<dbReference type="RefSeq" id="WP_144262805.1">
    <property type="nucleotide sequence ID" value="NZ_QMDX01000010.1"/>
</dbReference>
<organism evidence="1 2">
    <name type="scientific">Haloglomus irregulare</name>
    <dbReference type="NCBI Taxonomy" id="2234134"/>
    <lineage>
        <taxon>Archaea</taxon>
        <taxon>Methanobacteriati</taxon>
        <taxon>Methanobacteriota</taxon>
        <taxon>Stenosarchaea group</taxon>
        <taxon>Halobacteria</taxon>
        <taxon>Halobacteriales</taxon>
        <taxon>Natronomonadaceae</taxon>
        <taxon>Haloglomus</taxon>
    </lineage>
</organism>
<comment type="caution">
    <text evidence="1">The sequence shown here is derived from an EMBL/GenBank/DDBJ whole genome shotgun (WGS) entry which is preliminary data.</text>
</comment>
<protein>
    <submittedName>
        <fullName evidence="1">Uncharacterized protein</fullName>
    </submittedName>
</protein>
<sequence>MAKFTIEGESMDEIGNALKNEGVIGPNDPRFEETTDVFAELIEAVEDATQRTNGRGNQQSKIAEYAGLHNRYSSEQVGDMLDVLSYFGHVEKVDRRYRSPQ</sequence>
<keyword evidence="2" id="KW-1185">Reference proteome</keyword>
<evidence type="ECO:0000313" key="1">
    <source>
        <dbReference type="EMBL" id="TSD09799.1"/>
    </source>
</evidence>
<dbReference type="Proteomes" id="UP000319894">
    <property type="component" value="Unassembled WGS sequence"/>
</dbReference>
<proteinExistence type="predicted"/>
<gene>
    <name evidence="1" type="ORF">DP107_14185</name>
</gene>
<dbReference type="InParanoid" id="A0A554MXG5"/>
<evidence type="ECO:0000313" key="2">
    <source>
        <dbReference type="Proteomes" id="UP000319894"/>
    </source>
</evidence>
<name>A0A554MXG5_9EURY</name>
<accession>A0A554MXG5</accession>
<dbReference type="AlphaFoldDB" id="A0A554MXG5"/>
<reference evidence="1 2" key="1">
    <citation type="submission" date="2018-06" db="EMBL/GenBank/DDBJ databases">
        <title>Natronomonas sp. F16-60 a new haloarchaeon isolated from a solar saltern of Isla Cristina, Huelva, Spain.</title>
        <authorList>
            <person name="Duran-Viseras A."/>
            <person name="Sanchez-Porro C."/>
            <person name="Ventosa A."/>
        </authorList>
    </citation>
    <scope>NUCLEOTIDE SEQUENCE [LARGE SCALE GENOMIC DNA]</scope>
    <source>
        <strain evidence="1 2">F16-60</strain>
    </source>
</reference>
<dbReference type="EMBL" id="QMDX01000010">
    <property type="protein sequence ID" value="TSD09799.1"/>
    <property type="molecule type" value="Genomic_DNA"/>
</dbReference>